<dbReference type="Proteomes" id="UP000324974">
    <property type="component" value="Chromosome"/>
</dbReference>
<feature type="coiled-coil region" evidence="1">
    <location>
        <begin position="55"/>
        <end position="103"/>
    </location>
</feature>
<keyword evidence="2" id="KW-0472">Membrane</keyword>
<keyword evidence="4" id="KW-1185">Reference proteome</keyword>
<feature type="transmembrane region" description="Helical" evidence="2">
    <location>
        <begin position="21"/>
        <end position="44"/>
    </location>
</feature>
<keyword evidence="1" id="KW-0175">Coiled coil</keyword>
<dbReference type="AlphaFoldDB" id="A0A5C1ABB1"/>
<accession>A0A5C1ABB1</accession>
<proteinExistence type="predicted"/>
<organism evidence="3 4">
    <name type="scientific">Limnoglobus roseus</name>
    <dbReference type="NCBI Taxonomy" id="2598579"/>
    <lineage>
        <taxon>Bacteria</taxon>
        <taxon>Pseudomonadati</taxon>
        <taxon>Planctomycetota</taxon>
        <taxon>Planctomycetia</taxon>
        <taxon>Gemmatales</taxon>
        <taxon>Gemmataceae</taxon>
        <taxon>Limnoglobus</taxon>
    </lineage>
</organism>
<dbReference type="RefSeq" id="WP_149111254.1">
    <property type="nucleotide sequence ID" value="NZ_CP042425.1"/>
</dbReference>
<reference evidence="4" key="1">
    <citation type="submission" date="2019-08" db="EMBL/GenBank/DDBJ databases">
        <title>Limnoglobus roseus gen. nov., sp. nov., a novel freshwater planctomycete with a giant genome from the family Gemmataceae.</title>
        <authorList>
            <person name="Kulichevskaya I.S."/>
            <person name="Naumoff D.G."/>
            <person name="Miroshnikov K."/>
            <person name="Ivanova A."/>
            <person name="Philippov D.A."/>
            <person name="Hakobyan A."/>
            <person name="Rijpstra I.C."/>
            <person name="Sinninghe Damste J.S."/>
            <person name="Liesack W."/>
            <person name="Dedysh S.N."/>
        </authorList>
    </citation>
    <scope>NUCLEOTIDE SEQUENCE [LARGE SCALE GENOMIC DNA]</scope>
    <source>
        <strain evidence="4">PX52</strain>
    </source>
</reference>
<dbReference type="KEGG" id="lrs:PX52LOC_03490"/>
<keyword evidence="2" id="KW-1133">Transmembrane helix</keyword>
<protein>
    <submittedName>
        <fullName evidence="3">Uncharacterized protein</fullName>
    </submittedName>
</protein>
<name>A0A5C1ABB1_9BACT</name>
<keyword evidence="2" id="KW-0812">Transmembrane</keyword>
<gene>
    <name evidence="3" type="ORF">PX52LOC_03490</name>
</gene>
<sequence length="121" mass="13686">MNEFEFCENNRYRRESSGLPVASLVCGAVFGVILVATVAHYAGYTAITFKEEERLRAKEAKLAVTEGELAKTQRAWAEMKPKLAAHEQEMKALEAKAKRVAGEVIDAFDAHDRERELMRRK</sequence>
<evidence type="ECO:0000313" key="4">
    <source>
        <dbReference type="Proteomes" id="UP000324974"/>
    </source>
</evidence>
<evidence type="ECO:0000313" key="3">
    <source>
        <dbReference type="EMBL" id="QEL16531.1"/>
    </source>
</evidence>
<evidence type="ECO:0000256" key="2">
    <source>
        <dbReference type="SAM" id="Phobius"/>
    </source>
</evidence>
<evidence type="ECO:0000256" key="1">
    <source>
        <dbReference type="SAM" id="Coils"/>
    </source>
</evidence>
<dbReference type="EMBL" id="CP042425">
    <property type="protein sequence ID" value="QEL16531.1"/>
    <property type="molecule type" value="Genomic_DNA"/>
</dbReference>